<organism evidence="5 6">
    <name type="scientific">Pontixanthobacter rizhaonensis</name>
    <dbReference type="NCBI Taxonomy" id="2730337"/>
    <lineage>
        <taxon>Bacteria</taxon>
        <taxon>Pseudomonadati</taxon>
        <taxon>Pseudomonadota</taxon>
        <taxon>Alphaproteobacteria</taxon>
        <taxon>Sphingomonadales</taxon>
        <taxon>Erythrobacteraceae</taxon>
        <taxon>Pontixanthobacter</taxon>
    </lineage>
</organism>
<dbReference type="Pfam" id="PF13354">
    <property type="entry name" value="Beta-lactamase2"/>
    <property type="match status" value="1"/>
</dbReference>
<evidence type="ECO:0000313" key="6">
    <source>
        <dbReference type="Proteomes" id="UP000561181"/>
    </source>
</evidence>
<dbReference type="PROSITE" id="PS51257">
    <property type="entry name" value="PROKAR_LIPOPROTEIN"/>
    <property type="match status" value="1"/>
</dbReference>
<gene>
    <name evidence="5" type="primary">bla</name>
    <name evidence="5" type="ORF">HKD42_09340</name>
</gene>
<dbReference type="PANTHER" id="PTHR35333:SF3">
    <property type="entry name" value="BETA-LACTAMASE-TYPE TRANSPEPTIDASE FOLD CONTAINING PROTEIN"/>
    <property type="match status" value="1"/>
</dbReference>
<evidence type="ECO:0000256" key="2">
    <source>
        <dbReference type="ARBA" id="ARBA00009009"/>
    </source>
</evidence>
<dbReference type="EMBL" id="JABCRE010000003">
    <property type="protein sequence ID" value="NMW32261.1"/>
    <property type="molecule type" value="Genomic_DNA"/>
</dbReference>
<sequence length="296" mass="31959">MTTRRNFVTGSAALFASGCIPLDASQSVRVASQFRIIEAAAGGTLGVAIRNTAIGQITSYNGNALFPHCSSFKMSLAALVLLQDQRGIVSADERVTWTEDDLMFVSPFTTRRLKDGATLRELAEFTQKYSDNAAANILLKRFGGPQKLTAFWRALGDGVSRLDRTEPALNNVPVGEQRDTTSANAMAGTLTAILFGNTLSQANRDTLKQWMVDTPTGRDRVRKGLPSTWVAGDKTGTSLWPGMGSVYVDIGFVEPVGHAPLTFAVYYRARDTHTGMDPAALNVLAEVGRALTRIVK</sequence>
<feature type="domain" description="Beta-lactamase class A catalytic" evidence="4">
    <location>
        <begin position="46"/>
        <end position="266"/>
    </location>
</feature>
<dbReference type="PRINTS" id="PR00118">
    <property type="entry name" value="BLACTAMASEA"/>
</dbReference>
<evidence type="ECO:0000256" key="1">
    <source>
        <dbReference type="ARBA" id="ARBA00001526"/>
    </source>
</evidence>
<dbReference type="InterPro" id="IPR000871">
    <property type="entry name" value="Beta-lactam_class-A"/>
</dbReference>
<protein>
    <recommendedName>
        <fullName evidence="3">beta-lactamase</fullName>
        <ecNumber evidence="3">3.5.2.6</ecNumber>
    </recommendedName>
</protein>
<comment type="similarity">
    <text evidence="2">Belongs to the class-A beta-lactamase family.</text>
</comment>
<dbReference type="InterPro" id="IPR012338">
    <property type="entry name" value="Beta-lactam/transpept-like"/>
</dbReference>
<name>A0A848QF52_9SPHN</name>
<dbReference type="SUPFAM" id="SSF56601">
    <property type="entry name" value="beta-lactamase/transpeptidase-like"/>
    <property type="match status" value="1"/>
</dbReference>
<evidence type="ECO:0000313" key="5">
    <source>
        <dbReference type="EMBL" id="NMW32261.1"/>
    </source>
</evidence>
<keyword evidence="6" id="KW-1185">Reference proteome</keyword>
<evidence type="ECO:0000259" key="4">
    <source>
        <dbReference type="Pfam" id="PF13354"/>
    </source>
</evidence>
<comment type="catalytic activity">
    <reaction evidence="1">
        <text>a beta-lactam + H2O = a substituted beta-amino acid</text>
        <dbReference type="Rhea" id="RHEA:20401"/>
        <dbReference type="ChEBI" id="CHEBI:15377"/>
        <dbReference type="ChEBI" id="CHEBI:35627"/>
        <dbReference type="ChEBI" id="CHEBI:140347"/>
        <dbReference type="EC" id="3.5.2.6"/>
    </reaction>
</comment>
<dbReference type="Gene3D" id="3.40.710.10">
    <property type="entry name" value="DD-peptidase/beta-lactamase superfamily"/>
    <property type="match status" value="1"/>
</dbReference>
<proteinExistence type="inferred from homology"/>
<dbReference type="GO" id="GO:0030655">
    <property type="term" value="P:beta-lactam antibiotic catabolic process"/>
    <property type="evidence" value="ECO:0007669"/>
    <property type="project" value="InterPro"/>
</dbReference>
<dbReference type="InterPro" id="IPR045155">
    <property type="entry name" value="Beta-lactam_cat"/>
</dbReference>
<dbReference type="NCBIfam" id="NF033103">
    <property type="entry name" value="bla_class_A"/>
    <property type="match status" value="1"/>
</dbReference>
<accession>A0A848QF52</accession>
<dbReference type="PANTHER" id="PTHR35333">
    <property type="entry name" value="BETA-LACTAMASE"/>
    <property type="match status" value="1"/>
</dbReference>
<evidence type="ECO:0000256" key="3">
    <source>
        <dbReference type="ARBA" id="ARBA00012865"/>
    </source>
</evidence>
<dbReference type="Proteomes" id="UP000561181">
    <property type="component" value="Unassembled WGS sequence"/>
</dbReference>
<dbReference type="GO" id="GO:0046677">
    <property type="term" value="P:response to antibiotic"/>
    <property type="evidence" value="ECO:0007669"/>
    <property type="project" value="InterPro"/>
</dbReference>
<dbReference type="AlphaFoldDB" id="A0A848QF52"/>
<dbReference type="RefSeq" id="WP_170012731.1">
    <property type="nucleotide sequence ID" value="NZ_JABCRE010000003.1"/>
</dbReference>
<reference evidence="5 6" key="1">
    <citation type="submission" date="2020-04" db="EMBL/GenBank/DDBJ databases">
        <authorList>
            <person name="Liu A."/>
        </authorList>
    </citation>
    <scope>NUCLEOTIDE SEQUENCE [LARGE SCALE GENOMIC DNA]</scope>
    <source>
        <strain evidence="5 6">RZ02</strain>
    </source>
</reference>
<dbReference type="GO" id="GO:0008800">
    <property type="term" value="F:beta-lactamase activity"/>
    <property type="evidence" value="ECO:0007669"/>
    <property type="project" value="UniProtKB-EC"/>
</dbReference>
<dbReference type="EC" id="3.5.2.6" evidence="3"/>
<comment type="caution">
    <text evidence="5">The sequence shown here is derived from an EMBL/GenBank/DDBJ whole genome shotgun (WGS) entry which is preliminary data.</text>
</comment>